<dbReference type="PROSITE" id="PS51273">
    <property type="entry name" value="GATASE_TYPE_1"/>
    <property type="match status" value="1"/>
</dbReference>
<dbReference type="GO" id="GO:0016740">
    <property type="term" value="F:transferase activity"/>
    <property type="evidence" value="ECO:0007669"/>
    <property type="project" value="UniProtKB-KW"/>
</dbReference>
<dbReference type="RefSeq" id="WP_056954510.1">
    <property type="nucleotide sequence ID" value="NZ_AZFK01000029.1"/>
</dbReference>
<dbReference type="AlphaFoldDB" id="A0A0R1UAZ8"/>
<organism evidence="2 3">
    <name type="scientific">Limosilactobacillus ingluviei DSM 15946</name>
    <dbReference type="NCBI Taxonomy" id="1423760"/>
    <lineage>
        <taxon>Bacteria</taxon>
        <taxon>Bacillati</taxon>
        <taxon>Bacillota</taxon>
        <taxon>Bacilli</taxon>
        <taxon>Lactobacillales</taxon>
        <taxon>Lactobacillaceae</taxon>
        <taxon>Limosilactobacillus</taxon>
    </lineage>
</organism>
<keyword evidence="2" id="KW-0315">Glutamine amidotransferase</keyword>
<dbReference type="InterPro" id="IPR044992">
    <property type="entry name" value="ChyE-like"/>
</dbReference>
<dbReference type="CDD" id="cd01741">
    <property type="entry name" value="GATase1_1"/>
    <property type="match status" value="1"/>
</dbReference>
<dbReference type="PANTHER" id="PTHR42695:SF5">
    <property type="entry name" value="GLUTAMINE AMIDOTRANSFERASE YLR126C-RELATED"/>
    <property type="match status" value="1"/>
</dbReference>
<evidence type="ECO:0000259" key="1">
    <source>
        <dbReference type="Pfam" id="PF00117"/>
    </source>
</evidence>
<dbReference type="GO" id="GO:0005829">
    <property type="term" value="C:cytosol"/>
    <property type="evidence" value="ECO:0007669"/>
    <property type="project" value="TreeGrafter"/>
</dbReference>
<dbReference type="Proteomes" id="UP000050816">
    <property type="component" value="Unassembled WGS sequence"/>
</dbReference>
<sequence>MRINVLQHTPNEGPGSIQDWAHANNHELYIYHPYQFGNLPTADQTDLLVILGGPMSPNDDLAWIKQERQLIQQLLAAHKPMFGACFGAQQIAKTLGAAITKAPHKEVGWAPVYLKNNAIPGLPSQLTALHWHEEMFEVPTGAELLFSSDLVVNQGFLLNENVIGLQFHFEPTADNVREIAINDDQYPLTHNALHQTSADIIQHGVPSENPAVMAQLLNFIVKH</sequence>
<comment type="caution">
    <text evidence="2">The sequence shown here is derived from an EMBL/GenBank/DDBJ whole genome shotgun (WGS) entry which is preliminary data.</text>
</comment>
<dbReference type="PATRIC" id="fig|1423760.3.peg.1425"/>
<evidence type="ECO:0000313" key="3">
    <source>
        <dbReference type="Proteomes" id="UP000050816"/>
    </source>
</evidence>
<reference evidence="2 3" key="1">
    <citation type="journal article" date="2015" name="Genome Announc.">
        <title>Expanding the biotechnology potential of lactobacilli through comparative genomics of 213 strains and associated genera.</title>
        <authorList>
            <person name="Sun Z."/>
            <person name="Harris H.M."/>
            <person name="McCann A."/>
            <person name="Guo C."/>
            <person name="Argimon S."/>
            <person name="Zhang W."/>
            <person name="Yang X."/>
            <person name="Jeffery I.B."/>
            <person name="Cooney J.C."/>
            <person name="Kagawa T.F."/>
            <person name="Liu W."/>
            <person name="Song Y."/>
            <person name="Salvetti E."/>
            <person name="Wrobel A."/>
            <person name="Rasinkangas P."/>
            <person name="Parkhill J."/>
            <person name="Rea M.C."/>
            <person name="O'Sullivan O."/>
            <person name="Ritari J."/>
            <person name="Douillard F.P."/>
            <person name="Paul Ross R."/>
            <person name="Yang R."/>
            <person name="Briner A.E."/>
            <person name="Felis G.E."/>
            <person name="de Vos W.M."/>
            <person name="Barrangou R."/>
            <person name="Klaenhammer T.R."/>
            <person name="Caufield P.W."/>
            <person name="Cui Y."/>
            <person name="Zhang H."/>
            <person name="O'Toole P.W."/>
        </authorList>
    </citation>
    <scope>NUCLEOTIDE SEQUENCE [LARGE SCALE GENOMIC DNA]</scope>
    <source>
        <strain evidence="2 3">DSM 15946</strain>
    </source>
</reference>
<dbReference type="SUPFAM" id="SSF52317">
    <property type="entry name" value="Class I glutamine amidotransferase-like"/>
    <property type="match status" value="1"/>
</dbReference>
<dbReference type="InterPro" id="IPR029062">
    <property type="entry name" value="Class_I_gatase-like"/>
</dbReference>
<accession>A0A0R1UAZ8</accession>
<evidence type="ECO:0000313" key="2">
    <source>
        <dbReference type="EMBL" id="KRL90551.1"/>
    </source>
</evidence>
<dbReference type="Pfam" id="PF00117">
    <property type="entry name" value="GATase"/>
    <property type="match status" value="1"/>
</dbReference>
<feature type="domain" description="Glutamine amidotransferase" evidence="1">
    <location>
        <begin position="42"/>
        <end position="172"/>
    </location>
</feature>
<protein>
    <submittedName>
        <fullName evidence="2">Glutamine amidotransferase class-I</fullName>
    </submittedName>
</protein>
<dbReference type="EMBL" id="AZFK01000029">
    <property type="protein sequence ID" value="KRL90551.1"/>
    <property type="molecule type" value="Genomic_DNA"/>
</dbReference>
<dbReference type="PANTHER" id="PTHR42695">
    <property type="entry name" value="GLUTAMINE AMIDOTRANSFERASE YLR126C-RELATED"/>
    <property type="match status" value="1"/>
</dbReference>
<keyword evidence="2" id="KW-0808">Transferase</keyword>
<dbReference type="FunFam" id="3.40.50.880:FF:000033">
    <property type="entry name" value="Glutamine amidotransferase class-I"/>
    <property type="match status" value="1"/>
</dbReference>
<dbReference type="InterPro" id="IPR017926">
    <property type="entry name" value="GATASE"/>
</dbReference>
<proteinExistence type="predicted"/>
<name>A0A0R1UAZ8_9LACO</name>
<gene>
    <name evidence="2" type="ORF">FC43_GL001357</name>
</gene>
<dbReference type="Gene3D" id="3.40.50.880">
    <property type="match status" value="1"/>
</dbReference>